<organism evidence="3 4">
    <name type="scientific">Sander lucioperca</name>
    <name type="common">Pike-perch</name>
    <name type="synonym">Perca lucioperca</name>
    <dbReference type="NCBI Taxonomy" id="283035"/>
    <lineage>
        <taxon>Eukaryota</taxon>
        <taxon>Metazoa</taxon>
        <taxon>Chordata</taxon>
        <taxon>Craniata</taxon>
        <taxon>Vertebrata</taxon>
        <taxon>Euteleostomi</taxon>
        <taxon>Actinopterygii</taxon>
        <taxon>Neopterygii</taxon>
        <taxon>Teleostei</taxon>
        <taxon>Neoteleostei</taxon>
        <taxon>Acanthomorphata</taxon>
        <taxon>Eupercaria</taxon>
        <taxon>Perciformes</taxon>
        <taxon>Percoidei</taxon>
        <taxon>Percidae</taxon>
        <taxon>Luciopercinae</taxon>
        <taxon>Sander</taxon>
    </lineage>
</organism>
<evidence type="ECO:0000313" key="3">
    <source>
        <dbReference type="Ensembl" id="ENSSLUP00000011972.1"/>
    </source>
</evidence>
<feature type="domain" description="C-type lectin" evidence="2">
    <location>
        <begin position="42"/>
        <end position="139"/>
    </location>
</feature>
<reference evidence="3" key="1">
    <citation type="submission" date="2025-08" db="UniProtKB">
        <authorList>
            <consortium name="Ensembl"/>
        </authorList>
    </citation>
    <scope>IDENTIFICATION</scope>
</reference>
<protein>
    <recommendedName>
        <fullName evidence="2">C-type lectin domain-containing protein</fullName>
    </recommendedName>
</protein>
<evidence type="ECO:0000256" key="1">
    <source>
        <dbReference type="ARBA" id="ARBA00023157"/>
    </source>
</evidence>
<dbReference type="PROSITE" id="PS00615">
    <property type="entry name" value="C_TYPE_LECTIN_1"/>
    <property type="match status" value="1"/>
</dbReference>
<dbReference type="CDD" id="cd00037">
    <property type="entry name" value="CLECT"/>
    <property type="match status" value="1"/>
</dbReference>
<dbReference type="Proteomes" id="UP000694568">
    <property type="component" value="Unplaced"/>
</dbReference>
<dbReference type="Gene3D" id="3.10.100.10">
    <property type="entry name" value="Mannose-Binding Protein A, subunit A"/>
    <property type="match status" value="1"/>
</dbReference>
<dbReference type="PRINTS" id="PR01504">
    <property type="entry name" value="PNCREATITSAP"/>
</dbReference>
<proteinExistence type="predicted"/>
<dbReference type="InterPro" id="IPR018378">
    <property type="entry name" value="C-type_lectin_CS"/>
</dbReference>
<keyword evidence="4" id="KW-1185">Reference proteome</keyword>
<keyword evidence="1" id="KW-1015">Disulfide bond</keyword>
<dbReference type="PROSITE" id="PS50041">
    <property type="entry name" value="C_TYPE_LECTIN_2"/>
    <property type="match status" value="1"/>
</dbReference>
<sequence length="142" mass="15892">MGTIHVSLSYMRCDAVSEWSSGLSSSPHGHRVRIPRARSTFFCQSAGGHLASINSDAEHRFIRYYIKQVTGENPPAWIGGHDLVQEGIWMWTDGSQFYYQSWGGGEPNNCCGGENCLLINWRDNWNDGTCSSQLPFVCSKNL</sequence>
<dbReference type="InterPro" id="IPR016186">
    <property type="entry name" value="C-type_lectin-like/link_sf"/>
</dbReference>
<dbReference type="SMART" id="SM00034">
    <property type="entry name" value="CLECT"/>
    <property type="match status" value="1"/>
</dbReference>
<dbReference type="PANTHER" id="PTHR22803">
    <property type="entry name" value="MANNOSE, PHOSPHOLIPASE, LECTIN RECEPTOR RELATED"/>
    <property type="match status" value="1"/>
</dbReference>
<evidence type="ECO:0000259" key="2">
    <source>
        <dbReference type="PROSITE" id="PS50041"/>
    </source>
</evidence>
<reference evidence="3" key="2">
    <citation type="submission" date="2025-09" db="UniProtKB">
        <authorList>
            <consortium name="Ensembl"/>
        </authorList>
    </citation>
    <scope>IDENTIFICATION</scope>
</reference>
<dbReference type="GeneTree" id="ENSGT01030000234575"/>
<dbReference type="InterPro" id="IPR016187">
    <property type="entry name" value="CTDL_fold"/>
</dbReference>
<dbReference type="InterPro" id="IPR001304">
    <property type="entry name" value="C-type_lectin-like"/>
</dbReference>
<dbReference type="Pfam" id="PF00059">
    <property type="entry name" value="Lectin_C"/>
    <property type="match status" value="1"/>
</dbReference>
<evidence type="ECO:0000313" key="4">
    <source>
        <dbReference type="Proteomes" id="UP000694568"/>
    </source>
</evidence>
<accession>A0A8D0CSC9</accession>
<name>A0A8D0CSC9_SANLU</name>
<dbReference type="Ensembl" id="ENSSLUT00000012381.1">
    <property type="protein sequence ID" value="ENSSLUP00000011972.1"/>
    <property type="gene ID" value="ENSSLUG00000005693.1"/>
</dbReference>
<dbReference type="SUPFAM" id="SSF56436">
    <property type="entry name" value="C-type lectin-like"/>
    <property type="match status" value="1"/>
</dbReference>
<dbReference type="InterPro" id="IPR050111">
    <property type="entry name" value="C-type_lectin/snaclec_domain"/>
</dbReference>
<dbReference type="AlphaFoldDB" id="A0A8D0CSC9"/>